<dbReference type="InterPro" id="IPR017871">
    <property type="entry name" value="ABC_transporter-like_CS"/>
</dbReference>
<organism evidence="6 7">
    <name type="scientific">Parachlamydia acanthamoebae</name>
    <dbReference type="NCBI Taxonomy" id="83552"/>
    <lineage>
        <taxon>Bacteria</taxon>
        <taxon>Pseudomonadati</taxon>
        <taxon>Chlamydiota</taxon>
        <taxon>Chlamydiia</taxon>
        <taxon>Parachlamydiales</taxon>
        <taxon>Parachlamydiaceae</taxon>
        <taxon>Parachlamydia</taxon>
    </lineage>
</organism>
<evidence type="ECO:0000313" key="6">
    <source>
        <dbReference type="EMBL" id="KIA76670.1"/>
    </source>
</evidence>
<feature type="domain" description="ABC transporter" evidence="5">
    <location>
        <begin position="3"/>
        <end position="237"/>
    </location>
</feature>
<dbReference type="PROSITE" id="PS00211">
    <property type="entry name" value="ABC_TRANSPORTER_1"/>
    <property type="match status" value="1"/>
</dbReference>
<dbReference type="PATRIC" id="fig|83552.4.peg.2218"/>
<gene>
    <name evidence="6" type="primary">gluA</name>
    <name evidence="6" type="ORF">DB43_HO00090</name>
</gene>
<evidence type="ECO:0000259" key="5">
    <source>
        <dbReference type="PROSITE" id="PS50893"/>
    </source>
</evidence>
<dbReference type="GO" id="GO:0005524">
    <property type="term" value="F:ATP binding"/>
    <property type="evidence" value="ECO:0007669"/>
    <property type="project" value="UniProtKB-KW"/>
</dbReference>
<dbReference type="InterPro" id="IPR003439">
    <property type="entry name" value="ABC_transporter-like_ATP-bd"/>
</dbReference>
<dbReference type="InterPro" id="IPR027417">
    <property type="entry name" value="P-loop_NTPase"/>
</dbReference>
<comment type="caution">
    <text evidence="6">The sequence shown here is derived from an EMBL/GenBank/DDBJ whole genome shotgun (WGS) entry which is preliminary data.</text>
</comment>
<keyword evidence="2" id="KW-0813">Transport</keyword>
<dbReference type="PANTHER" id="PTHR43166">
    <property type="entry name" value="AMINO ACID IMPORT ATP-BINDING PROTEIN"/>
    <property type="match status" value="1"/>
</dbReference>
<reference evidence="6 7" key="1">
    <citation type="journal article" date="2014" name="Mol. Biol. Evol.">
        <title>Massive expansion of Ubiquitination-related gene families within the Chlamydiae.</title>
        <authorList>
            <person name="Domman D."/>
            <person name="Collingro A."/>
            <person name="Lagkouvardos I."/>
            <person name="Gehre L."/>
            <person name="Weinmaier T."/>
            <person name="Rattei T."/>
            <person name="Subtil A."/>
            <person name="Horn M."/>
        </authorList>
    </citation>
    <scope>NUCLEOTIDE SEQUENCE [LARGE SCALE GENOMIC DNA]</scope>
    <source>
        <strain evidence="6 7">OEW1</strain>
    </source>
</reference>
<dbReference type="AlphaFoldDB" id="A0A0C1C6B2"/>
<dbReference type="InterPro" id="IPR050086">
    <property type="entry name" value="MetN_ABC_transporter-like"/>
</dbReference>
<keyword evidence="3" id="KW-0547">Nucleotide-binding</keyword>
<dbReference type="Proteomes" id="UP000031307">
    <property type="component" value="Unassembled WGS sequence"/>
</dbReference>
<dbReference type="PROSITE" id="PS50893">
    <property type="entry name" value="ABC_TRANSPORTER_2"/>
    <property type="match status" value="1"/>
</dbReference>
<dbReference type="OMA" id="RYCPRAV"/>
<keyword evidence="4 6" id="KW-0067">ATP-binding</keyword>
<evidence type="ECO:0000256" key="3">
    <source>
        <dbReference type="ARBA" id="ARBA00022741"/>
    </source>
</evidence>
<evidence type="ECO:0000256" key="2">
    <source>
        <dbReference type="ARBA" id="ARBA00022448"/>
    </source>
</evidence>
<protein>
    <submittedName>
        <fullName evidence="6">Glutamate transport ATP-binding protein GluA</fullName>
    </submittedName>
</protein>
<accession>A0A0C1C6B2</accession>
<dbReference type="EMBL" id="JSAM01000110">
    <property type="protein sequence ID" value="KIA76670.1"/>
    <property type="molecule type" value="Genomic_DNA"/>
</dbReference>
<evidence type="ECO:0000256" key="4">
    <source>
        <dbReference type="ARBA" id="ARBA00022840"/>
    </source>
</evidence>
<evidence type="ECO:0000256" key="1">
    <source>
        <dbReference type="ARBA" id="ARBA00005417"/>
    </source>
</evidence>
<sequence>MKLEITQLEKAYNKQKVLKNINLSIPEAQSLALLGPSGSGKSTLLRILAGLESPTCGRVNFDGVPLIFEEKQLRQHRLKLGILFQSWNLFPHLTALENISLPLYRVHGYSKEDADSQAMTLLNRFELAKHAHKKPAELSGGQCQRVAIIRAIAIQPSMLLFDEPTSALDPLMTSEVLDLIVELKKEGKQFIIVTHHISFARKICDWILFLSEGKVLDSKPTSQFFDHPASPEIQYYLEQVLKY</sequence>
<name>A0A0C1C6B2_9BACT</name>
<dbReference type="RefSeq" id="WP_013925727.1">
    <property type="nucleotide sequence ID" value="NZ_JSAM01000110.1"/>
</dbReference>
<dbReference type="SUPFAM" id="SSF52540">
    <property type="entry name" value="P-loop containing nucleoside triphosphate hydrolases"/>
    <property type="match status" value="1"/>
</dbReference>
<dbReference type="SMART" id="SM00382">
    <property type="entry name" value="AAA"/>
    <property type="match status" value="1"/>
</dbReference>
<proteinExistence type="inferred from homology"/>
<comment type="similarity">
    <text evidence="1">Belongs to the ABC transporter superfamily.</text>
</comment>
<dbReference type="InterPro" id="IPR003593">
    <property type="entry name" value="AAA+_ATPase"/>
</dbReference>
<dbReference type="GO" id="GO:0016887">
    <property type="term" value="F:ATP hydrolysis activity"/>
    <property type="evidence" value="ECO:0007669"/>
    <property type="project" value="InterPro"/>
</dbReference>
<dbReference type="PANTHER" id="PTHR43166:SF4">
    <property type="entry name" value="PHOSPHONATES IMPORT ATP-BINDING PROTEIN PHNC"/>
    <property type="match status" value="1"/>
</dbReference>
<dbReference type="Gene3D" id="3.40.50.300">
    <property type="entry name" value="P-loop containing nucleotide triphosphate hydrolases"/>
    <property type="match status" value="1"/>
</dbReference>
<evidence type="ECO:0000313" key="7">
    <source>
        <dbReference type="Proteomes" id="UP000031307"/>
    </source>
</evidence>
<dbReference type="Pfam" id="PF00005">
    <property type="entry name" value="ABC_tran"/>
    <property type="match status" value="1"/>
</dbReference>